<reference evidence="2 3" key="1">
    <citation type="journal article" date="2016" name="Mol. Biol. Evol.">
        <title>Comparative Genomics of Early-Diverging Mushroom-Forming Fungi Provides Insights into the Origins of Lignocellulose Decay Capabilities.</title>
        <authorList>
            <person name="Nagy L.G."/>
            <person name="Riley R."/>
            <person name="Tritt A."/>
            <person name="Adam C."/>
            <person name="Daum C."/>
            <person name="Floudas D."/>
            <person name="Sun H."/>
            <person name="Yadav J.S."/>
            <person name="Pangilinan J."/>
            <person name="Larsson K.H."/>
            <person name="Matsuura K."/>
            <person name="Barry K."/>
            <person name="Labutti K."/>
            <person name="Kuo R."/>
            <person name="Ohm R.A."/>
            <person name="Bhattacharya S.S."/>
            <person name="Shirouzu T."/>
            <person name="Yoshinaga Y."/>
            <person name="Martin F.M."/>
            <person name="Grigoriev I.V."/>
            <person name="Hibbett D.S."/>
        </authorList>
    </citation>
    <scope>NUCLEOTIDE SEQUENCE [LARGE SCALE GENOMIC DNA]</scope>
    <source>
        <strain evidence="2 3">HHB12029</strain>
    </source>
</reference>
<dbReference type="InParanoid" id="A0A165NR87"/>
<keyword evidence="1" id="KW-0732">Signal</keyword>
<evidence type="ECO:0008006" key="4">
    <source>
        <dbReference type="Google" id="ProtNLM"/>
    </source>
</evidence>
<evidence type="ECO:0000313" key="3">
    <source>
        <dbReference type="Proteomes" id="UP000077266"/>
    </source>
</evidence>
<evidence type="ECO:0000256" key="1">
    <source>
        <dbReference type="SAM" id="SignalP"/>
    </source>
</evidence>
<name>A0A165NR87_EXIGL</name>
<dbReference type="AlphaFoldDB" id="A0A165NR87"/>
<accession>A0A165NR87</accession>
<sequence>MLKQGLLFLAPLSSLATSYFKPGDEVTQRSTTLCHSGIRDRAFAFDTVEDEGQDDGDLLDTVVVVSVDGAFHGLNRTTGAVLWTTPSAAPLIRVISSTLRGTYAIELQTGAVFVLPTADPEEEEVQNLGISIAQLVDYSPYTLAEPERPKRIFVGAKKQTSIDIDIVIGELRSDSRCDVDASNDSDSSSTVSILRTGVCSHPYPDDTSLTAPSDYDVKVIAPNNSVLQQLSYSQLSTAHDDAHRQASNQYLLSDSNGYVWSFGTNNTSRKVPRFSHPM</sequence>
<dbReference type="Proteomes" id="UP000077266">
    <property type="component" value="Unassembled WGS sequence"/>
</dbReference>
<proteinExistence type="predicted"/>
<dbReference type="SUPFAM" id="SSF50998">
    <property type="entry name" value="Quinoprotein alcohol dehydrogenase-like"/>
    <property type="match status" value="1"/>
</dbReference>
<dbReference type="STRING" id="1314781.A0A165NR87"/>
<evidence type="ECO:0000313" key="2">
    <source>
        <dbReference type="EMBL" id="KZW01105.1"/>
    </source>
</evidence>
<dbReference type="InterPro" id="IPR011047">
    <property type="entry name" value="Quinoprotein_ADH-like_sf"/>
</dbReference>
<feature type="signal peptide" evidence="1">
    <location>
        <begin position="1"/>
        <end position="16"/>
    </location>
</feature>
<organism evidence="2 3">
    <name type="scientific">Exidia glandulosa HHB12029</name>
    <dbReference type="NCBI Taxonomy" id="1314781"/>
    <lineage>
        <taxon>Eukaryota</taxon>
        <taxon>Fungi</taxon>
        <taxon>Dikarya</taxon>
        <taxon>Basidiomycota</taxon>
        <taxon>Agaricomycotina</taxon>
        <taxon>Agaricomycetes</taxon>
        <taxon>Auriculariales</taxon>
        <taxon>Exidiaceae</taxon>
        <taxon>Exidia</taxon>
    </lineage>
</organism>
<dbReference type="EMBL" id="KV425896">
    <property type="protein sequence ID" value="KZW01105.1"/>
    <property type="molecule type" value="Genomic_DNA"/>
</dbReference>
<gene>
    <name evidence="2" type="ORF">EXIGLDRAFT_761114</name>
</gene>
<protein>
    <recommendedName>
        <fullName evidence="4">RCC1/BLIP-II protein</fullName>
    </recommendedName>
</protein>
<keyword evidence="3" id="KW-1185">Reference proteome</keyword>
<feature type="chain" id="PRO_5007863350" description="RCC1/BLIP-II protein" evidence="1">
    <location>
        <begin position="17"/>
        <end position="278"/>
    </location>
</feature>